<dbReference type="SUPFAM" id="SSF51905">
    <property type="entry name" value="FAD/NAD(P)-binding domain"/>
    <property type="match status" value="1"/>
</dbReference>
<dbReference type="GO" id="GO:0005576">
    <property type="term" value="C:extracellular region"/>
    <property type="evidence" value="ECO:0007669"/>
    <property type="project" value="TreeGrafter"/>
</dbReference>
<dbReference type="PANTHER" id="PTHR23357:SF1">
    <property type="entry name" value="RENALASE"/>
    <property type="match status" value="1"/>
</dbReference>
<dbReference type="GeneID" id="20232768"/>
<dbReference type="OMA" id="ICGGDAF"/>
<dbReference type="Pfam" id="PF13450">
    <property type="entry name" value="NAD_binding_8"/>
    <property type="match status" value="1"/>
</dbReference>
<evidence type="ECO:0000259" key="1">
    <source>
        <dbReference type="Pfam" id="PF01593"/>
    </source>
</evidence>
<dbReference type="InterPro" id="IPR040174">
    <property type="entry name" value="RNLS"/>
</dbReference>
<dbReference type="AlphaFoldDB" id="V4BF12"/>
<dbReference type="Gene3D" id="3.90.660.10">
    <property type="match status" value="1"/>
</dbReference>
<dbReference type="Proteomes" id="UP000030746">
    <property type="component" value="Unassembled WGS sequence"/>
</dbReference>
<dbReference type="KEGG" id="lgi:LOTGIDRAFT_127891"/>
<proteinExistence type="predicted"/>
<dbReference type="EMBL" id="KB202917">
    <property type="protein sequence ID" value="ESO87424.1"/>
    <property type="molecule type" value="Genomic_DNA"/>
</dbReference>
<keyword evidence="3" id="KW-1185">Reference proteome</keyword>
<dbReference type="HOGENOM" id="CLU_036034_1_0_1"/>
<name>V4BF12_LOTGI</name>
<evidence type="ECO:0000313" key="2">
    <source>
        <dbReference type="EMBL" id="ESO87424.1"/>
    </source>
</evidence>
<accession>V4BF12</accession>
<feature type="domain" description="Amine oxidase" evidence="1">
    <location>
        <begin position="94"/>
        <end position="338"/>
    </location>
</feature>
<organism evidence="2 3">
    <name type="scientific">Lottia gigantea</name>
    <name type="common">Giant owl limpet</name>
    <dbReference type="NCBI Taxonomy" id="225164"/>
    <lineage>
        <taxon>Eukaryota</taxon>
        <taxon>Metazoa</taxon>
        <taxon>Spiralia</taxon>
        <taxon>Lophotrochozoa</taxon>
        <taxon>Mollusca</taxon>
        <taxon>Gastropoda</taxon>
        <taxon>Patellogastropoda</taxon>
        <taxon>Lottioidea</taxon>
        <taxon>Lottiidae</taxon>
        <taxon>Lottia</taxon>
    </lineage>
</organism>
<dbReference type="RefSeq" id="XP_009061892.1">
    <property type="nucleotide sequence ID" value="XM_009063644.1"/>
</dbReference>
<dbReference type="CTD" id="20232768"/>
<protein>
    <recommendedName>
        <fullName evidence="1">Amine oxidase domain-containing protein</fullName>
    </recommendedName>
</protein>
<dbReference type="Pfam" id="PF01593">
    <property type="entry name" value="Amino_oxidase"/>
    <property type="match status" value="1"/>
</dbReference>
<dbReference type="Gene3D" id="3.50.50.60">
    <property type="entry name" value="FAD/NAD(P)-binding domain"/>
    <property type="match status" value="1"/>
</dbReference>
<dbReference type="PANTHER" id="PTHR23357">
    <property type="entry name" value="RENALASE"/>
    <property type="match status" value="1"/>
</dbReference>
<sequence length="351" mass="38951">MDRVLVVGTGLTGSVTAALCRQQLPESPQISIWDKSHGAGGRMSTSRSPNDDRCTVDLGAQYITLKPEYKTKRSSLYQELVSVGILAPLKGKIENEKFGGEDSQHFVASKGVSSIVKYYLALSDSNIEYDYQVNHIDYINSNDGVKVKVGTTKGITEEFDAVILTQPVPQILQLTGQIRNKKSPEVYSNLKNVTYSSRFAVGLFYEPGTKLNYEWCAKYFPQHECIVYVSIDNKRRGIENGCAPSVVVHTNVTPFSLKNLEEDKETVGPVIMKYLKDLLPDLPKPKSVKYHKWRYSQVHKSYANKPGCIILESRPLVVLGGDGFTHSGFDGCIDSAEKIVDTLNKVLSSSL</sequence>
<dbReference type="GO" id="GO:0016651">
    <property type="term" value="F:oxidoreductase activity, acting on NAD(P)H"/>
    <property type="evidence" value="ECO:0007669"/>
    <property type="project" value="InterPro"/>
</dbReference>
<dbReference type="STRING" id="225164.V4BF12"/>
<gene>
    <name evidence="2" type="ORF">LOTGIDRAFT_127891</name>
</gene>
<dbReference type="InterPro" id="IPR036188">
    <property type="entry name" value="FAD/NAD-bd_sf"/>
</dbReference>
<dbReference type="InterPro" id="IPR002937">
    <property type="entry name" value="Amino_oxidase"/>
</dbReference>
<reference evidence="2 3" key="1">
    <citation type="journal article" date="2013" name="Nature">
        <title>Insights into bilaterian evolution from three spiralian genomes.</title>
        <authorList>
            <person name="Simakov O."/>
            <person name="Marletaz F."/>
            <person name="Cho S.J."/>
            <person name="Edsinger-Gonzales E."/>
            <person name="Havlak P."/>
            <person name="Hellsten U."/>
            <person name="Kuo D.H."/>
            <person name="Larsson T."/>
            <person name="Lv J."/>
            <person name="Arendt D."/>
            <person name="Savage R."/>
            <person name="Osoegawa K."/>
            <person name="de Jong P."/>
            <person name="Grimwood J."/>
            <person name="Chapman J.A."/>
            <person name="Shapiro H."/>
            <person name="Aerts A."/>
            <person name="Otillar R.P."/>
            <person name="Terry A.Y."/>
            <person name="Boore J.L."/>
            <person name="Grigoriev I.V."/>
            <person name="Lindberg D.R."/>
            <person name="Seaver E.C."/>
            <person name="Weisblat D.A."/>
            <person name="Putnam N.H."/>
            <person name="Rokhsar D.S."/>
        </authorList>
    </citation>
    <scope>NUCLEOTIDE SEQUENCE [LARGE SCALE GENOMIC DNA]</scope>
</reference>
<evidence type="ECO:0000313" key="3">
    <source>
        <dbReference type="Proteomes" id="UP000030746"/>
    </source>
</evidence>
<dbReference type="OrthoDB" id="2161133at2759"/>